<dbReference type="KEGG" id="talb:FTW19_00515"/>
<dbReference type="RefSeq" id="WP_147645757.1">
    <property type="nucleotide sequence ID" value="NZ_CP042806.1"/>
</dbReference>
<dbReference type="InterPro" id="IPR016084">
    <property type="entry name" value="Haem_Oase-like_multi-hlx"/>
</dbReference>
<proteinExistence type="predicted"/>
<dbReference type="EMBL" id="CP042806">
    <property type="protein sequence ID" value="QEE26619.1"/>
    <property type="molecule type" value="Genomic_DNA"/>
</dbReference>
<dbReference type="InterPro" id="IPR024423">
    <property type="entry name" value="DUF3050"/>
</dbReference>
<evidence type="ECO:0000313" key="2">
    <source>
        <dbReference type="Proteomes" id="UP000321820"/>
    </source>
</evidence>
<accession>A0A5B9E4D2</accession>
<dbReference type="OrthoDB" id="9791270at2"/>
<evidence type="ECO:0000313" key="1">
    <source>
        <dbReference type="EMBL" id="QEE26619.1"/>
    </source>
</evidence>
<dbReference type="Proteomes" id="UP000321820">
    <property type="component" value="Chromosome"/>
</dbReference>
<dbReference type="SUPFAM" id="SSF48613">
    <property type="entry name" value="Heme oxygenase-like"/>
    <property type="match status" value="1"/>
</dbReference>
<dbReference type="AlphaFoldDB" id="A0A5B9E4D2"/>
<dbReference type="Pfam" id="PF11251">
    <property type="entry name" value="DUF3050"/>
    <property type="match status" value="1"/>
</dbReference>
<gene>
    <name evidence="1" type="ORF">FTW19_00515</name>
</gene>
<organism evidence="1 2">
    <name type="scientific">Terriglobus albidus</name>
    <dbReference type="NCBI Taxonomy" id="1592106"/>
    <lineage>
        <taxon>Bacteria</taxon>
        <taxon>Pseudomonadati</taxon>
        <taxon>Acidobacteriota</taxon>
        <taxon>Terriglobia</taxon>
        <taxon>Terriglobales</taxon>
        <taxon>Acidobacteriaceae</taxon>
        <taxon>Terriglobus</taxon>
    </lineage>
</organism>
<sequence>MLNDVNVDFAAEQLAQLQQRIQPLHNELAAHPLFSSFHTMNDLYRFMETHVYAVWDFMSLLKALQRGLTCVDVPWLPSADPVSCHLVNQIVLGEESDVYAHQHMSHFELYLLAMHSAGASTQSIDTFLALLRSGSGVKKALVAAVAPMGAASFVRHTFALIETGKLHAIASAFTFGREDLIPDMFQGFLDRLSPELQPKLETFLWYLNRHIEVDGGEHGPMALKMVAKLCGSDPMRWREAAEAAEAALRARLALWNSLA</sequence>
<protein>
    <submittedName>
        <fullName evidence="1">DUF3050 domain-containing protein</fullName>
    </submittedName>
</protein>
<reference evidence="1 2" key="1">
    <citation type="submission" date="2019-08" db="EMBL/GenBank/DDBJ databases">
        <title>Complete genome sequence of Terriglobus albidus strain ORNL.</title>
        <authorList>
            <person name="Podar M."/>
        </authorList>
    </citation>
    <scope>NUCLEOTIDE SEQUENCE [LARGE SCALE GENOMIC DNA]</scope>
    <source>
        <strain evidence="1 2">ORNL</strain>
    </source>
</reference>
<keyword evidence="2" id="KW-1185">Reference proteome</keyword>
<name>A0A5B9E4D2_9BACT</name>
<dbReference type="Gene3D" id="1.20.910.10">
    <property type="entry name" value="Heme oxygenase-like"/>
    <property type="match status" value="1"/>
</dbReference>